<dbReference type="GO" id="GO:0005886">
    <property type="term" value="C:plasma membrane"/>
    <property type="evidence" value="ECO:0007669"/>
    <property type="project" value="UniProtKB-SubCell"/>
</dbReference>
<evidence type="ECO:0000256" key="3">
    <source>
        <dbReference type="ARBA" id="ARBA00022692"/>
    </source>
</evidence>
<proteinExistence type="predicted"/>
<evidence type="ECO:0000259" key="11">
    <source>
        <dbReference type="PROSITE" id="PS51846"/>
    </source>
</evidence>
<dbReference type="Pfam" id="PF00571">
    <property type="entry name" value="CBS"/>
    <property type="match status" value="1"/>
</dbReference>
<feature type="domain" description="CNNM transmembrane" evidence="11">
    <location>
        <begin position="1"/>
        <end position="202"/>
    </location>
</feature>
<dbReference type="Gene3D" id="3.10.580.10">
    <property type="entry name" value="CBS-domain"/>
    <property type="match status" value="1"/>
</dbReference>
<comment type="caution">
    <text evidence="12">The sequence shown here is derived from an EMBL/GenBank/DDBJ whole genome shotgun (WGS) entry which is preliminary data.</text>
</comment>
<feature type="transmembrane region" description="Helical" evidence="9">
    <location>
        <begin position="56"/>
        <end position="78"/>
    </location>
</feature>
<dbReference type="SUPFAM" id="SSF54631">
    <property type="entry name" value="CBS-domain pair"/>
    <property type="match status" value="1"/>
</dbReference>
<evidence type="ECO:0000259" key="10">
    <source>
        <dbReference type="PROSITE" id="PS51371"/>
    </source>
</evidence>
<evidence type="ECO:0000256" key="6">
    <source>
        <dbReference type="ARBA" id="ARBA00023136"/>
    </source>
</evidence>
<keyword evidence="2" id="KW-1003">Cell membrane</keyword>
<keyword evidence="13" id="KW-1185">Reference proteome</keyword>
<sequence length="362" mass="38537">MSDLTAILIAVALLAGNAFFVGAEFALVSARRTQIEPRAAEGSYPARITVRAMEKVSLMMAGAQLGITMCSLGLGAIGEPAVAHQLEKPLAAIGVEGAWLHGIAFAIALVIVVALHMVLGEMVPKNIAIAGPERSAILLGPPMYAIVWVLKPVIWALNWFANGVLKILRVTPRDEVASAFNADQVSAFVAESRQEGLLDEEEHRVMSGSIQLSFETVMDVLTPCEDLVTLPVDVTPQRAQKECVRTGFSRFPLIDADGEYVGYLHLKDFVEVPRGHASKPIPEDAVRPITFLTPDTSLEEALTAMQVRGTHIALVREDGGDGSSATDEPAGTVIGAAMLEDVIERLVGEVVDAGQVATAEQA</sequence>
<dbReference type="InterPro" id="IPR044751">
    <property type="entry name" value="Ion_transp-like_CBS"/>
</dbReference>
<evidence type="ECO:0000313" key="12">
    <source>
        <dbReference type="EMBL" id="GIG54349.1"/>
    </source>
</evidence>
<feature type="transmembrane region" description="Helical" evidence="9">
    <location>
        <begin position="6"/>
        <end position="28"/>
    </location>
</feature>
<dbReference type="InterPro" id="IPR046342">
    <property type="entry name" value="CBS_dom_sf"/>
</dbReference>
<evidence type="ECO:0000256" key="5">
    <source>
        <dbReference type="ARBA" id="ARBA00022989"/>
    </source>
</evidence>
<gene>
    <name evidence="12" type="ORF">Dac01nite_11010</name>
</gene>
<reference evidence="12" key="1">
    <citation type="submission" date="2021-01" db="EMBL/GenBank/DDBJ databases">
        <title>Whole genome shotgun sequence of Demequina activiva NBRC 110675.</title>
        <authorList>
            <person name="Komaki H."/>
            <person name="Tamura T."/>
        </authorList>
    </citation>
    <scope>NUCLEOTIDE SEQUENCE</scope>
    <source>
        <strain evidence="12">NBRC 110675</strain>
    </source>
</reference>
<feature type="domain" description="CBS" evidence="10">
    <location>
        <begin position="285"/>
        <end position="353"/>
    </location>
</feature>
<accession>A0A919Q1K3</accession>
<keyword evidence="5 8" id="KW-1133">Transmembrane helix</keyword>
<evidence type="ECO:0000256" key="2">
    <source>
        <dbReference type="ARBA" id="ARBA00022475"/>
    </source>
</evidence>
<protein>
    <submittedName>
        <fullName evidence="12">Membrane protein</fullName>
    </submittedName>
</protein>
<dbReference type="PROSITE" id="PS51846">
    <property type="entry name" value="CNNM"/>
    <property type="match status" value="1"/>
</dbReference>
<feature type="transmembrane region" description="Helical" evidence="9">
    <location>
        <begin position="98"/>
        <end position="119"/>
    </location>
</feature>
<evidence type="ECO:0000256" key="8">
    <source>
        <dbReference type="PROSITE-ProRule" id="PRU01193"/>
    </source>
</evidence>
<organism evidence="12 13">
    <name type="scientific">Demequina activiva</name>
    <dbReference type="NCBI Taxonomy" id="1582364"/>
    <lineage>
        <taxon>Bacteria</taxon>
        <taxon>Bacillati</taxon>
        <taxon>Actinomycetota</taxon>
        <taxon>Actinomycetes</taxon>
        <taxon>Micrococcales</taxon>
        <taxon>Demequinaceae</taxon>
        <taxon>Demequina</taxon>
    </lineage>
</organism>
<dbReference type="RefSeq" id="WP_203654068.1">
    <property type="nucleotide sequence ID" value="NZ_BONR01000002.1"/>
</dbReference>
<dbReference type="PROSITE" id="PS51371">
    <property type="entry name" value="CBS"/>
    <property type="match status" value="2"/>
</dbReference>
<dbReference type="PANTHER" id="PTHR43099:SF5">
    <property type="entry name" value="HLYC_CORC FAMILY TRANSPORTER"/>
    <property type="match status" value="1"/>
</dbReference>
<dbReference type="Pfam" id="PF01595">
    <property type="entry name" value="CNNM"/>
    <property type="match status" value="1"/>
</dbReference>
<dbReference type="InterPro" id="IPR051676">
    <property type="entry name" value="UPF0053_domain"/>
</dbReference>
<feature type="domain" description="CBS" evidence="10">
    <location>
        <begin position="221"/>
        <end position="283"/>
    </location>
</feature>
<keyword evidence="3 8" id="KW-0812">Transmembrane</keyword>
<dbReference type="EMBL" id="BONR01000002">
    <property type="protein sequence ID" value="GIG54349.1"/>
    <property type="molecule type" value="Genomic_DNA"/>
</dbReference>
<keyword evidence="4" id="KW-0677">Repeat</keyword>
<keyword evidence="7" id="KW-0129">CBS domain</keyword>
<comment type="subcellular location">
    <subcellularLocation>
        <location evidence="1">Cell membrane</location>
        <topology evidence="1">Multi-pass membrane protein</topology>
    </subcellularLocation>
</comment>
<dbReference type="InterPro" id="IPR000644">
    <property type="entry name" value="CBS_dom"/>
</dbReference>
<evidence type="ECO:0000256" key="1">
    <source>
        <dbReference type="ARBA" id="ARBA00004651"/>
    </source>
</evidence>
<dbReference type="InterPro" id="IPR002550">
    <property type="entry name" value="CNNM"/>
</dbReference>
<evidence type="ECO:0000256" key="7">
    <source>
        <dbReference type="PROSITE-ProRule" id="PRU00703"/>
    </source>
</evidence>
<keyword evidence="6 8" id="KW-0472">Membrane</keyword>
<name>A0A919Q1K3_9MICO</name>
<dbReference type="CDD" id="cd04590">
    <property type="entry name" value="CBS_pair_CorC_HlyC_assoc"/>
    <property type="match status" value="1"/>
</dbReference>
<dbReference type="AlphaFoldDB" id="A0A919Q1K3"/>
<evidence type="ECO:0000313" key="13">
    <source>
        <dbReference type="Proteomes" id="UP000652354"/>
    </source>
</evidence>
<dbReference type="Proteomes" id="UP000652354">
    <property type="component" value="Unassembled WGS sequence"/>
</dbReference>
<evidence type="ECO:0000256" key="4">
    <source>
        <dbReference type="ARBA" id="ARBA00022737"/>
    </source>
</evidence>
<evidence type="ECO:0000256" key="9">
    <source>
        <dbReference type="SAM" id="Phobius"/>
    </source>
</evidence>
<dbReference type="PANTHER" id="PTHR43099">
    <property type="entry name" value="UPF0053 PROTEIN YRKA"/>
    <property type="match status" value="1"/>
</dbReference>